<proteinExistence type="predicted"/>
<feature type="compositionally biased region" description="Pro residues" evidence="1">
    <location>
        <begin position="30"/>
        <end position="39"/>
    </location>
</feature>
<feature type="region of interest" description="Disordered" evidence="1">
    <location>
        <begin position="21"/>
        <end position="47"/>
    </location>
</feature>
<dbReference type="Proteomes" id="UP000298652">
    <property type="component" value="Chromosome 6"/>
</dbReference>
<feature type="region of interest" description="Disordered" evidence="1">
    <location>
        <begin position="76"/>
        <end position="97"/>
    </location>
</feature>
<feature type="compositionally biased region" description="Low complexity" evidence="1">
    <location>
        <begin position="248"/>
        <end position="262"/>
    </location>
</feature>
<evidence type="ECO:0000313" key="3">
    <source>
        <dbReference type="Proteomes" id="UP000298652"/>
    </source>
</evidence>
<organism evidence="2 3">
    <name type="scientific">Setaria viridis</name>
    <name type="common">Green bristlegrass</name>
    <name type="synonym">Setaria italica subsp. viridis</name>
    <dbReference type="NCBI Taxonomy" id="4556"/>
    <lineage>
        <taxon>Eukaryota</taxon>
        <taxon>Viridiplantae</taxon>
        <taxon>Streptophyta</taxon>
        <taxon>Embryophyta</taxon>
        <taxon>Tracheophyta</taxon>
        <taxon>Spermatophyta</taxon>
        <taxon>Magnoliopsida</taxon>
        <taxon>Liliopsida</taxon>
        <taxon>Poales</taxon>
        <taxon>Poaceae</taxon>
        <taxon>PACMAD clade</taxon>
        <taxon>Panicoideae</taxon>
        <taxon>Panicodae</taxon>
        <taxon>Paniceae</taxon>
        <taxon>Cenchrinae</taxon>
        <taxon>Setaria</taxon>
    </lineage>
</organism>
<reference evidence="2" key="1">
    <citation type="submission" date="2019-03" db="EMBL/GenBank/DDBJ databases">
        <title>WGS assembly of Setaria viridis.</title>
        <authorList>
            <person name="Huang P."/>
            <person name="Jenkins J."/>
            <person name="Grimwood J."/>
            <person name="Barry K."/>
            <person name="Healey A."/>
            <person name="Mamidi S."/>
            <person name="Sreedasyam A."/>
            <person name="Shu S."/>
            <person name="Feldman M."/>
            <person name="Wu J."/>
            <person name="Yu Y."/>
            <person name="Chen C."/>
            <person name="Johnson J."/>
            <person name="Rokhsar D."/>
            <person name="Baxter I."/>
            <person name="Schmutz J."/>
            <person name="Brutnell T."/>
            <person name="Kellogg E."/>
        </authorList>
    </citation>
    <scope>NUCLEOTIDE SEQUENCE [LARGE SCALE GENOMIC DNA]</scope>
</reference>
<name>A0A4V6Y884_SETVI</name>
<sequence length="279" mass="28291">MSGDGEVPMAFLSLQSMATMSVLESTNADPSPPPDPPSTLGPSPSLTSTAQYAAASLPYPSACLASRDPSSCAASRVATRPCAPPGPRRVGRACDPSSPCAGPLRGASGRHHRGARWASVRAAPEDGSGSEVCLCRHPFLWAAVAVATARSQLCRALPWRGRAAGSGHCRDRLVSAHATGYLEPPFVGLTHVHLPGARSSSGERRLASTGVALREEAATVADASGGLAEVQTAPLPVWPSGAVASQLARPPLAAPSPAATTPARPPAASTPPLGFLDPA</sequence>
<evidence type="ECO:0000256" key="1">
    <source>
        <dbReference type="SAM" id="MobiDB-lite"/>
    </source>
</evidence>
<evidence type="ECO:0000313" key="2">
    <source>
        <dbReference type="EMBL" id="TKW11206.1"/>
    </source>
</evidence>
<feature type="region of interest" description="Disordered" evidence="1">
    <location>
        <begin position="248"/>
        <end position="279"/>
    </location>
</feature>
<gene>
    <name evidence="2" type="ORF">SEVIR_6G218700v2</name>
</gene>
<keyword evidence="3" id="KW-1185">Reference proteome</keyword>
<dbReference type="EMBL" id="CM016557">
    <property type="protein sequence ID" value="TKW11206.1"/>
    <property type="molecule type" value="Genomic_DNA"/>
</dbReference>
<dbReference type="Gramene" id="TKW11206">
    <property type="protein sequence ID" value="TKW11206"/>
    <property type="gene ID" value="SEVIR_6G218700v2"/>
</dbReference>
<dbReference type="AlphaFoldDB" id="A0A4V6Y884"/>
<protein>
    <submittedName>
        <fullName evidence="2">Uncharacterized protein</fullName>
    </submittedName>
</protein>
<accession>A0A4V6Y884</accession>